<sequence>MKKLLPARQRRFSSAVLVNNYSEAGLQFLVFKYRQCRYYVHVCKLYAFISELPF</sequence>
<name>A0A9X2XU83_9BACT</name>
<comment type="caution">
    <text evidence="1">The sequence shown here is derived from an EMBL/GenBank/DDBJ whole genome shotgun (WGS) entry which is preliminary data.</text>
</comment>
<dbReference type="RefSeq" id="WP_279296760.1">
    <property type="nucleotide sequence ID" value="NZ_JAOTIF010000005.1"/>
</dbReference>
<accession>A0A9X2XU83</accession>
<organism evidence="1 2">
    <name type="scientific">Paraflavisolibacter caeni</name>
    <dbReference type="NCBI Taxonomy" id="2982496"/>
    <lineage>
        <taxon>Bacteria</taxon>
        <taxon>Pseudomonadati</taxon>
        <taxon>Bacteroidota</taxon>
        <taxon>Chitinophagia</taxon>
        <taxon>Chitinophagales</taxon>
        <taxon>Chitinophagaceae</taxon>
        <taxon>Paraflavisolibacter</taxon>
    </lineage>
</organism>
<dbReference type="Proteomes" id="UP001155483">
    <property type="component" value="Unassembled WGS sequence"/>
</dbReference>
<reference evidence="1" key="1">
    <citation type="submission" date="2022-09" db="EMBL/GenBank/DDBJ databases">
        <authorList>
            <person name="Yuan C."/>
            <person name="Ke Z."/>
        </authorList>
    </citation>
    <scope>NUCLEOTIDE SEQUENCE</scope>
    <source>
        <strain evidence="1">LB-8</strain>
    </source>
</reference>
<dbReference type="EMBL" id="JAOTIF010000005">
    <property type="protein sequence ID" value="MCU7549319.1"/>
    <property type="molecule type" value="Genomic_DNA"/>
</dbReference>
<evidence type="ECO:0000313" key="1">
    <source>
        <dbReference type="EMBL" id="MCU7549319.1"/>
    </source>
</evidence>
<proteinExistence type="predicted"/>
<keyword evidence="2" id="KW-1185">Reference proteome</keyword>
<gene>
    <name evidence="1" type="ORF">OCK74_09345</name>
</gene>
<evidence type="ECO:0000313" key="2">
    <source>
        <dbReference type="Proteomes" id="UP001155483"/>
    </source>
</evidence>
<reference evidence="1" key="2">
    <citation type="submission" date="2023-04" db="EMBL/GenBank/DDBJ databases">
        <title>Paracnuella aquatica gen. nov., sp. nov., a member of the family Chitinophagaceae isolated from a hot spring.</title>
        <authorList>
            <person name="Wang C."/>
        </authorList>
    </citation>
    <scope>NUCLEOTIDE SEQUENCE</scope>
    <source>
        <strain evidence="1">LB-8</strain>
    </source>
</reference>
<protein>
    <submittedName>
        <fullName evidence="1">Uncharacterized protein</fullName>
    </submittedName>
</protein>
<dbReference type="AlphaFoldDB" id="A0A9X2XU83"/>